<dbReference type="Proteomes" id="UP000237684">
    <property type="component" value="Unassembled WGS sequence"/>
</dbReference>
<evidence type="ECO:0000256" key="1">
    <source>
        <dbReference type="ARBA" id="ARBA00022729"/>
    </source>
</evidence>
<evidence type="ECO:0000313" key="6">
    <source>
        <dbReference type="Proteomes" id="UP000237684"/>
    </source>
</evidence>
<keyword evidence="6" id="KW-1185">Reference proteome</keyword>
<reference evidence="5 6" key="1">
    <citation type="journal article" date="2018" name="Syst. Appl. Microbiol.">
        <title>Abditibacterium utsteinense sp. nov., the first cultivated member of candidate phylum FBP, isolated from ice-free Antarctic soil samples.</title>
        <authorList>
            <person name="Tahon G."/>
            <person name="Tytgat B."/>
            <person name="Lebbe L."/>
            <person name="Carlier A."/>
            <person name="Willems A."/>
        </authorList>
    </citation>
    <scope>NUCLEOTIDE SEQUENCE [LARGE SCALE GENOMIC DNA]</scope>
    <source>
        <strain evidence="5 6">LMG 29911</strain>
    </source>
</reference>
<dbReference type="EMBL" id="NIGF01000020">
    <property type="protein sequence ID" value="PQV62849.1"/>
    <property type="molecule type" value="Genomic_DNA"/>
</dbReference>
<gene>
    <name evidence="5" type="ORF">B1R32_12022</name>
</gene>
<keyword evidence="3" id="KW-1133">Transmembrane helix</keyword>
<proteinExistence type="predicted"/>
<accession>A0A2S8SQ08</accession>
<dbReference type="AlphaFoldDB" id="A0A2S8SQ08"/>
<keyword evidence="1" id="KW-0732">Signal</keyword>
<dbReference type="PROSITE" id="PS00194">
    <property type="entry name" value="THIOREDOXIN_1"/>
    <property type="match status" value="1"/>
</dbReference>
<dbReference type="Pfam" id="PF13899">
    <property type="entry name" value="Thioredoxin_7"/>
    <property type="match status" value="1"/>
</dbReference>
<name>A0A2S8SQ08_9BACT</name>
<dbReference type="InterPro" id="IPR036249">
    <property type="entry name" value="Thioredoxin-like_sf"/>
</dbReference>
<dbReference type="RefSeq" id="WP_106381018.1">
    <property type="nucleotide sequence ID" value="NZ_NIGF01000020.1"/>
</dbReference>
<evidence type="ECO:0000256" key="2">
    <source>
        <dbReference type="ARBA" id="ARBA00023284"/>
    </source>
</evidence>
<evidence type="ECO:0000259" key="4">
    <source>
        <dbReference type="PROSITE" id="PS51352"/>
    </source>
</evidence>
<protein>
    <submittedName>
        <fullName evidence="5">Thioredoxin-like</fullName>
    </submittedName>
</protein>
<evidence type="ECO:0000313" key="5">
    <source>
        <dbReference type="EMBL" id="PQV62849.1"/>
    </source>
</evidence>
<feature type="domain" description="Thioredoxin" evidence="4">
    <location>
        <begin position="51"/>
        <end position="201"/>
    </location>
</feature>
<dbReference type="Gene3D" id="3.40.30.10">
    <property type="entry name" value="Glutaredoxin"/>
    <property type="match status" value="1"/>
</dbReference>
<organism evidence="5 6">
    <name type="scientific">Abditibacterium utsteinense</name>
    <dbReference type="NCBI Taxonomy" id="1960156"/>
    <lineage>
        <taxon>Bacteria</taxon>
        <taxon>Pseudomonadati</taxon>
        <taxon>Abditibacteriota</taxon>
        <taxon>Abditibacteriia</taxon>
        <taxon>Abditibacteriales</taxon>
        <taxon>Abditibacteriaceae</taxon>
        <taxon>Abditibacterium</taxon>
    </lineage>
</organism>
<evidence type="ECO:0000256" key="3">
    <source>
        <dbReference type="SAM" id="Phobius"/>
    </source>
</evidence>
<dbReference type="InterPro" id="IPR013766">
    <property type="entry name" value="Thioredoxin_domain"/>
</dbReference>
<dbReference type="InParanoid" id="A0A2S8SQ08"/>
<keyword evidence="2" id="KW-0676">Redox-active center</keyword>
<dbReference type="SUPFAM" id="SSF52833">
    <property type="entry name" value="Thioredoxin-like"/>
    <property type="match status" value="1"/>
</dbReference>
<feature type="transmembrane region" description="Helical" evidence="3">
    <location>
        <begin position="16"/>
        <end position="35"/>
    </location>
</feature>
<dbReference type="PANTHER" id="PTHR15337:SF11">
    <property type="entry name" value="THIOREDOXIN DOMAIN-CONTAINING PROTEIN"/>
    <property type="match status" value="1"/>
</dbReference>
<dbReference type="OrthoDB" id="9811036at2"/>
<keyword evidence="3" id="KW-0472">Membrane</keyword>
<comment type="caution">
    <text evidence="5">The sequence shown here is derived from an EMBL/GenBank/DDBJ whole genome shotgun (WGS) entry which is preliminary data.</text>
</comment>
<dbReference type="InterPro" id="IPR017937">
    <property type="entry name" value="Thioredoxin_CS"/>
</dbReference>
<sequence>MQTNPTPSRKDAARPWLFGAIFVWTLTGAIAWAAYSSRAVPASPAVLVPDLAALQTAPAKNSAPTSNAAQSDISQANLATKNEGKTSSKANGIVWEADFESAMQRARAENLPIMIDFYTDWCGWCKELDRQVFPSKIVVQEAKKWVSLRINAEKRPDVAGAYGVTGYPTIVFAEKSGKPLSVLPGFAPAPDFVAAMQEARAKIK</sequence>
<dbReference type="PANTHER" id="PTHR15337">
    <property type="entry name" value="ANTERIOR GRADIENT PROTEIN-RELATED"/>
    <property type="match status" value="1"/>
</dbReference>
<dbReference type="InterPro" id="IPR051099">
    <property type="entry name" value="AGR/TXD"/>
</dbReference>
<dbReference type="PROSITE" id="PS51352">
    <property type="entry name" value="THIOREDOXIN_2"/>
    <property type="match status" value="1"/>
</dbReference>
<keyword evidence="3" id="KW-0812">Transmembrane</keyword>